<evidence type="ECO:0000313" key="1">
    <source>
        <dbReference type="EMBL" id="KZS89551.1"/>
    </source>
</evidence>
<evidence type="ECO:0000313" key="2">
    <source>
        <dbReference type="Proteomes" id="UP000076722"/>
    </source>
</evidence>
<proteinExistence type="predicted"/>
<gene>
    <name evidence="1" type="ORF">SISNIDRAFT_489234</name>
</gene>
<organism evidence="1 2">
    <name type="scientific">Sistotremastrum niveocremeum HHB9708</name>
    <dbReference type="NCBI Taxonomy" id="1314777"/>
    <lineage>
        <taxon>Eukaryota</taxon>
        <taxon>Fungi</taxon>
        <taxon>Dikarya</taxon>
        <taxon>Basidiomycota</taxon>
        <taxon>Agaricomycotina</taxon>
        <taxon>Agaricomycetes</taxon>
        <taxon>Sistotremastrales</taxon>
        <taxon>Sistotremastraceae</taxon>
        <taxon>Sertulicium</taxon>
        <taxon>Sertulicium niveocremeum</taxon>
    </lineage>
</organism>
<reference evidence="1 2" key="1">
    <citation type="journal article" date="2016" name="Mol. Biol. Evol.">
        <title>Comparative Genomics of Early-Diverging Mushroom-Forming Fungi Provides Insights into the Origins of Lignocellulose Decay Capabilities.</title>
        <authorList>
            <person name="Nagy L.G."/>
            <person name="Riley R."/>
            <person name="Tritt A."/>
            <person name="Adam C."/>
            <person name="Daum C."/>
            <person name="Floudas D."/>
            <person name="Sun H."/>
            <person name="Yadav J.S."/>
            <person name="Pangilinan J."/>
            <person name="Larsson K.H."/>
            <person name="Matsuura K."/>
            <person name="Barry K."/>
            <person name="Labutti K."/>
            <person name="Kuo R."/>
            <person name="Ohm R.A."/>
            <person name="Bhattacharya S.S."/>
            <person name="Shirouzu T."/>
            <person name="Yoshinaga Y."/>
            <person name="Martin F.M."/>
            <person name="Grigoriev I.V."/>
            <person name="Hibbett D.S."/>
        </authorList>
    </citation>
    <scope>NUCLEOTIDE SEQUENCE [LARGE SCALE GENOMIC DNA]</scope>
    <source>
        <strain evidence="1 2">HHB9708</strain>
    </source>
</reference>
<dbReference type="AlphaFoldDB" id="A0A164QD63"/>
<keyword evidence="2" id="KW-1185">Reference proteome</keyword>
<accession>A0A164QD63</accession>
<sequence>MPSALICIPGTTLVRVYSIQDAFWSLEFATSQESHPIQFSHFHLLPLPQNLKKTRHHDHSSIYCQHLEKIATILRTSPSAYSKDIGSLLPSQCLLIYEALQIGKSMRTMKQNERSKPWPLIYLVINEYVTEREVWYFDDDAQAPILPLSISKQPHPVDLKLCGEPPVDFQPNFAVRTPLTTAILASTPRGHLESADYGLLSHYKSSYSALPPFGTRFW</sequence>
<protein>
    <submittedName>
        <fullName evidence="1">Uncharacterized protein</fullName>
    </submittedName>
</protein>
<dbReference type="EMBL" id="KV419427">
    <property type="protein sequence ID" value="KZS89551.1"/>
    <property type="molecule type" value="Genomic_DNA"/>
</dbReference>
<dbReference type="Proteomes" id="UP000076722">
    <property type="component" value="Unassembled WGS sequence"/>
</dbReference>
<name>A0A164QD63_9AGAM</name>